<accession>A0ABV3T4U0</accession>
<dbReference type="CDD" id="cd06357">
    <property type="entry name" value="PBP1_AmiC"/>
    <property type="match status" value="1"/>
</dbReference>
<dbReference type="SUPFAM" id="SSF53822">
    <property type="entry name" value="Periplasmic binding protein-like I"/>
    <property type="match status" value="1"/>
</dbReference>
<comment type="caution">
    <text evidence="1">The sequence shown here is derived from an EMBL/GenBank/DDBJ whole genome shotgun (WGS) entry which is preliminary data.</text>
</comment>
<dbReference type="Gene3D" id="3.40.50.2300">
    <property type="match status" value="2"/>
</dbReference>
<dbReference type="EMBL" id="JBAKFF010000001">
    <property type="protein sequence ID" value="MEX0430224.1"/>
    <property type="molecule type" value="Genomic_DNA"/>
</dbReference>
<gene>
    <name evidence="1" type="ORF">V6X30_02240</name>
</gene>
<dbReference type="PANTHER" id="PTHR47628:SF1">
    <property type="entry name" value="ALIPHATIC AMIDASE EXPRESSION-REGULATING PROTEIN"/>
    <property type="match status" value="1"/>
</dbReference>
<reference evidence="1 2" key="1">
    <citation type="submission" date="2024-02" db="EMBL/GenBank/DDBJ databases">
        <title>New especies of Spiribacter isolated from saline water.</title>
        <authorList>
            <person name="Leon M.J."/>
            <person name="De La Haba R."/>
            <person name="Sanchez-Porro C."/>
            <person name="Ventosa A."/>
        </authorList>
    </citation>
    <scope>NUCLEOTIDE SEQUENCE [LARGE SCALE GENOMIC DNA]</scope>
    <source>
        <strain evidence="2">ag22IC4-189</strain>
    </source>
</reference>
<protein>
    <submittedName>
        <fullName evidence="1">Transporter substrate-binding domain-containing protein</fullName>
    </submittedName>
</protein>
<dbReference type="Proteomes" id="UP001556637">
    <property type="component" value="Unassembled WGS sequence"/>
</dbReference>
<keyword evidence="2" id="KW-1185">Reference proteome</keyword>
<proteinExistence type="predicted"/>
<organism evidence="1 2">
    <name type="scientific">Spiribacter insolitus</name>
    <dbReference type="NCBI Taxonomy" id="3122417"/>
    <lineage>
        <taxon>Bacteria</taxon>
        <taxon>Pseudomonadati</taxon>
        <taxon>Pseudomonadota</taxon>
        <taxon>Gammaproteobacteria</taxon>
        <taxon>Chromatiales</taxon>
        <taxon>Ectothiorhodospiraceae</taxon>
        <taxon>Spiribacter</taxon>
    </lineage>
</organism>
<dbReference type="RefSeq" id="WP_367983019.1">
    <property type="nucleotide sequence ID" value="NZ_JBAKFF010000001.1"/>
</dbReference>
<dbReference type="Pfam" id="PF13433">
    <property type="entry name" value="Peripla_BP_5"/>
    <property type="match status" value="1"/>
</dbReference>
<evidence type="ECO:0000313" key="2">
    <source>
        <dbReference type="Proteomes" id="UP001556637"/>
    </source>
</evidence>
<sequence length="383" mass="42707">MLKENIKVGWLFSETGSYGALGRSMRAGATLAVDEINANPTYDFQIEPVLVDPGGETARYADAARELMSNYGTTHICGCYTSASRKEILPVVEKRDALLWYPSHYEGFETNDNIIYTGASPNQHIIPLSRYLIEHHGARGWFVGSNYVWAWENNRILREALISAGGLVFGERYFPVGDVDFGNLPETIIENSPDFVFVTLIGNSCYRFIKRLREAAAKAGVDQPATMPVASCSLSEAELPFLGDEADGHLCSSVYFSTVDTPENHTFTTRWNAFYADQGEASADAEATYIAMHLLAQAIHRSGSIELDEVREAVTKLEFRAPQGQLRVDSDNLHCEMRPRIGRSNVNGRFDIIQEAHTPVRPDPYLVWTECLDRPKTGLRIAQ</sequence>
<dbReference type="InterPro" id="IPR028082">
    <property type="entry name" value="Peripla_BP_I"/>
</dbReference>
<dbReference type="InterPro" id="IPR039570">
    <property type="entry name" value="AmiC_PBP1"/>
</dbReference>
<evidence type="ECO:0000313" key="1">
    <source>
        <dbReference type="EMBL" id="MEX0430224.1"/>
    </source>
</evidence>
<name>A0ABV3T4U0_9GAMM</name>
<dbReference type="PANTHER" id="PTHR47628">
    <property type="match status" value="1"/>
</dbReference>